<comment type="caution">
    <text evidence="2">The sequence shown here is derived from an EMBL/GenBank/DDBJ whole genome shotgun (WGS) entry which is preliminary data.</text>
</comment>
<dbReference type="SUPFAM" id="SSF57196">
    <property type="entry name" value="EGF/Laminin"/>
    <property type="match status" value="1"/>
</dbReference>
<feature type="domain" description="EGF-like" evidence="1">
    <location>
        <begin position="19"/>
        <end position="30"/>
    </location>
</feature>
<feature type="non-terminal residue" evidence="2">
    <location>
        <position position="1"/>
    </location>
</feature>
<evidence type="ECO:0000313" key="3">
    <source>
        <dbReference type="Proteomes" id="UP000663862"/>
    </source>
</evidence>
<reference evidence="2" key="1">
    <citation type="submission" date="2021-02" db="EMBL/GenBank/DDBJ databases">
        <authorList>
            <person name="Nowell W R."/>
        </authorList>
    </citation>
    <scope>NUCLEOTIDE SEQUENCE</scope>
</reference>
<dbReference type="PROSITE" id="PS00022">
    <property type="entry name" value="EGF_1"/>
    <property type="match status" value="1"/>
</dbReference>
<evidence type="ECO:0000313" key="2">
    <source>
        <dbReference type="EMBL" id="CAF4718658.1"/>
    </source>
</evidence>
<evidence type="ECO:0000259" key="1">
    <source>
        <dbReference type="PROSITE" id="PS00022"/>
    </source>
</evidence>
<dbReference type="InterPro" id="IPR000742">
    <property type="entry name" value="EGF"/>
</dbReference>
<name>A0A821JD60_9BILA</name>
<sequence length="106" mass="12557">SYCHRGITVLHGVNETKVCLCPSNYFGAQCQWQNQRISLTIQFIWRNLTSTHVIFEAIIMIIDDNERIAPNYEQITYMHSRDCDTKFNIYLLYPNRPKNLTHNYSI</sequence>
<dbReference type="EMBL" id="CAJOBQ010013833">
    <property type="protein sequence ID" value="CAF4718658.1"/>
    <property type="molecule type" value="Genomic_DNA"/>
</dbReference>
<proteinExistence type="predicted"/>
<accession>A0A821JD60</accession>
<gene>
    <name evidence="2" type="ORF">TSG867_LOCUS33993</name>
</gene>
<dbReference type="AlphaFoldDB" id="A0A821JD60"/>
<organism evidence="2 3">
    <name type="scientific">Rotaria socialis</name>
    <dbReference type="NCBI Taxonomy" id="392032"/>
    <lineage>
        <taxon>Eukaryota</taxon>
        <taxon>Metazoa</taxon>
        <taxon>Spiralia</taxon>
        <taxon>Gnathifera</taxon>
        <taxon>Rotifera</taxon>
        <taxon>Eurotatoria</taxon>
        <taxon>Bdelloidea</taxon>
        <taxon>Philodinida</taxon>
        <taxon>Philodinidae</taxon>
        <taxon>Rotaria</taxon>
    </lineage>
</organism>
<dbReference type="Proteomes" id="UP000663862">
    <property type="component" value="Unassembled WGS sequence"/>
</dbReference>
<feature type="non-terminal residue" evidence="2">
    <location>
        <position position="106"/>
    </location>
</feature>
<protein>
    <recommendedName>
        <fullName evidence="1">EGF-like domain-containing protein</fullName>
    </recommendedName>
</protein>